<dbReference type="Proteomes" id="UP000636800">
    <property type="component" value="Chromosome 1"/>
</dbReference>
<dbReference type="GO" id="GO:0016491">
    <property type="term" value="F:oxidoreductase activity"/>
    <property type="evidence" value="ECO:0007669"/>
    <property type="project" value="InterPro"/>
</dbReference>
<proteinExistence type="predicted"/>
<feature type="compositionally biased region" description="Low complexity" evidence="1">
    <location>
        <begin position="437"/>
        <end position="459"/>
    </location>
</feature>
<dbReference type="InterPro" id="IPR020843">
    <property type="entry name" value="ER"/>
</dbReference>
<dbReference type="Pfam" id="PF08240">
    <property type="entry name" value="ADH_N"/>
    <property type="match status" value="1"/>
</dbReference>
<protein>
    <recommendedName>
        <fullName evidence="2">Enoyl reductase (ER) domain-containing protein</fullName>
    </recommendedName>
</protein>
<dbReference type="Gene3D" id="3.90.180.10">
    <property type="entry name" value="Medium-chain alcohol dehydrogenases, catalytic domain"/>
    <property type="match status" value="1"/>
</dbReference>
<dbReference type="PANTHER" id="PTHR44013:SF1">
    <property type="entry name" value="ZINC-TYPE ALCOHOL DEHYDROGENASE-LIKE PROTEIN C16A3.02C"/>
    <property type="match status" value="1"/>
</dbReference>
<evidence type="ECO:0000256" key="1">
    <source>
        <dbReference type="SAM" id="MobiDB-lite"/>
    </source>
</evidence>
<dbReference type="Gene3D" id="3.40.50.720">
    <property type="entry name" value="NAD(P)-binding Rossmann-like Domain"/>
    <property type="match status" value="1"/>
</dbReference>
<organism evidence="3 4">
    <name type="scientific">Vanilla planifolia</name>
    <name type="common">Vanilla</name>
    <dbReference type="NCBI Taxonomy" id="51239"/>
    <lineage>
        <taxon>Eukaryota</taxon>
        <taxon>Viridiplantae</taxon>
        <taxon>Streptophyta</taxon>
        <taxon>Embryophyta</taxon>
        <taxon>Tracheophyta</taxon>
        <taxon>Spermatophyta</taxon>
        <taxon>Magnoliopsida</taxon>
        <taxon>Liliopsida</taxon>
        <taxon>Asparagales</taxon>
        <taxon>Orchidaceae</taxon>
        <taxon>Vanilloideae</taxon>
        <taxon>Vanilleae</taxon>
        <taxon>Vanilla</taxon>
    </lineage>
</organism>
<evidence type="ECO:0000313" key="4">
    <source>
        <dbReference type="Proteomes" id="UP000636800"/>
    </source>
</evidence>
<dbReference type="PANTHER" id="PTHR44013">
    <property type="entry name" value="ZINC-TYPE ALCOHOL DEHYDROGENASE-LIKE PROTEIN C16A3.02C"/>
    <property type="match status" value="1"/>
</dbReference>
<dbReference type="SUPFAM" id="SSF51735">
    <property type="entry name" value="NAD(P)-binding Rossmann-fold domains"/>
    <property type="match status" value="1"/>
</dbReference>
<dbReference type="InterPro" id="IPR013154">
    <property type="entry name" value="ADH-like_N"/>
</dbReference>
<gene>
    <name evidence="3" type="ORF">HPP92_003173</name>
</gene>
<feature type="compositionally biased region" description="Low complexity" evidence="1">
    <location>
        <begin position="402"/>
        <end position="422"/>
    </location>
</feature>
<accession>A0A835S7T0</accession>
<feature type="domain" description="Enoyl reductase (ER)" evidence="2">
    <location>
        <begin position="43"/>
        <end position="354"/>
    </location>
</feature>
<comment type="caution">
    <text evidence="3">The sequence shown here is derived from an EMBL/GenBank/DDBJ whole genome shotgun (WGS) entry which is preliminary data.</text>
</comment>
<feature type="compositionally biased region" description="Pro residues" evidence="1">
    <location>
        <begin position="423"/>
        <end position="436"/>
    </location>
</feature>
<evidence type="ECO:0000259" key="2">
    <source>
        <dbReference type="SMART" id="SM00829"/>
    </source>
</evidence>
<evidence type="ECO:0000313" key="3">
    <source>
        <dbReference type="EMBL" id="KAG0498482.1"/>
    </source>
</evidence>
<keyword evidence="4" id="KW-1185">Reference proteome</keyword>
<reference evidence="3 4" key="1">
    <citation type="journal article" date="2020" name="Nat. Food">
        <title>A phased Vanilla planifolia genome enables genetic improvement of flavour and production.</title>
        <authorList>
            <person name="Hasing T."/>
            <person name="Tang H."/>
            <person name="Brym M."/>
            <person name="Khazi F."/>
            <person name="Huang T."/>
            <person name="Chambers A.H."/>
        </authorList>
    </citation>
    <scope>NUCLEOTIDE SEQUENCE [LARGE SCALE GENOMIC DNA]</scope>
    <source>
        <tissue evidence="3">Leaf</tissue>
    </source>
</reference>
<dbReference type="InterPro" id="IPR052733">
    <property type="entry name" value="Chloroplast_QOR"/>
</dbReference>
<name>A0A835S7T0_VANPL</name>
<sequence>MGHIVASFCAGFPLRRILRLHTTRPSMATAKTMRAVQYAGYGGGAAALKHVEIPLPSPKKGELLLKIEAAAINPFDWKVQNGALRPFLPSKFPFTPGVDVTGEIVEIGPEINSLKKGDKVVSLLSVTTGGGLAEYAVASSTLTALRPSSMPPVTAAALPTAALTALQALRSAGVKTDSPSNPPTNILITAASGGVGHFAVQLAKLAGVHVTATCGARNVDLVRSLGADEVLDYKSSEGAALRSPSGKKYDAVVHCATGVGWSAFQPNLAAAASVIDITPGGRAWLTWVLQKVTFSKQRLVPMFLSPERGDLELVVGLLEQKRLRTVIDSRYPLEMAEEAWAKSMAGHATGKVVIEISNNPLLDRRLASIVLYLLNPEATQNATPAACPEHPSPPSPSPSPLPSSSCRSKPSPSSLFSSTLPLPRLPNLPLPPPPRSSPSQSIHSHIPPSSLPSPASQVPFSFTLQNPYQSSTGFSADGGCREGLEEGQVQEPESGIQQVDLNFELEHPGEEEEDYEEVFVLTDEWREFFAKSEAKRRMSKQKKNNQKR</sequence>
<dbReference type="OrthoDB" id="2113341at2759"/>
<dbReference type="SMART" id="SM00829">
    <property type="entry name" value="PKS_ER"/>
    <property type="match status" value="1"/>
</dbReference>
<feature type="compositionally biased region" description="Pro residues" evidence="1">
    <location>
        <begin position="390"/>
        <end position="401"/>
    </location>
</feature>
<dbReference type="CDD" id="cd08267">
    <property type="entry name" value="MDR1"/>
    <property type="match status" value="1"/>
</dbReference>
<dbReference type="InterPro" id="IPR036291">
    <property type="entry name" value="NAD(P)-bd_dom_sf"/>
</dbReference>
<dbReference type="InterPro" id="IPR011032">
    <property type="entry name" value="GroES-like_sf"/>
</dbReference>
<dbReference type="EMBL" id="JADCNL010000001">
    <property type="protein sequence ID" value="KAG0498482.1"/>
    <property type="molecule type" value="Genomic_DNA"/>
</dbReference>
<dbReference type="AlphaFoldDB" id="A0A835S7T0"/>
<dbReference type="Pfam" id="PF13602">
    <property type="entry name" value="ADH_zinc_N_2"/>
    <property type="match status" value="1"/>
</dbReference>
<feature type="compositionally biased region" description="Polar residues" evidence="1">
    <location>
        <begin position="460"/>
        <end position="474"/>
    </location>
</feature>
<dbReference type="SUPFAM" id="SSF50129">
    <property type="entry name" value="GroES-like"/>
    <property type="match status" value="1"/>
</dbReference>
<feature type="region of interest" description="Disordered" evidence="1">
    <location>
        <begin position="381"/>
        <end position="496"/>
    </location>
</feature>